<dbReference type="EMBL" id="UINC01025817">
    <property type="protein sequence ID" value="SVB02108.1"/>
    <property type="molecule type" value="Genomic_DNA"/>
</dbReference>
<dbReference type="AlphaFoldDB" id="A0A382AKV7"/>
<accession>A0A382AKV7</accession>
<proteinExistence type="predicted"/>
<sequence>VARVNKVGHIVLAVKDVMASVKFYTEVLDMEAVDVKENHKAAFLSFGVQHHDIALFEAPEGAERGDIGLNHFAMQIEGGIPELKELHQRLQDKGVTITGAIDHTITKSVYFLDPDGNQLEIFAEGFDEPLEALDFIRQGTYRVKPLELGVPFAG</sequence>
<dbReference type="SUPFAM" id="SSF54593">
    <property type="entry name" value="Glyoxalase/Bleomycin resistance protein/Dihydroxybiphenyl dioxygenase"/>
    <property type="match status" value="1"/>
</dbReference>
<dbReference type="Pfam" id="PF00903">
    <property type="entry name" value="Glyoxalase"/>
    <property type="match status" value="1"/>
</dbReference>
<feature type="domain" description="VOC" evidence="1">
    <location>
        <begin position="6"/>
        <end position="124"/>
    </location>
</feature>
<name>A0A382AKV7_9ZZZZ</name>
<feature type="non-terminal residue" evidence="2">
    <location>
        <position position="1"/>
    </location>
</feature>
<gene>
    <name evidence="2" type="ORF">METZ01_LOCUS154962</name>
</gene>
<evidence type="ECO:0000259" key="1">
    <source>
        <dbReference type="PROSITE" id="PS51819"/>
    </source>
</evidence>
<dbReference type="PROSITE" id="PS51819">
    <property type="entry name" value="VOC"/>
    <property type="match status" value="1"/>
</dbReference>
<dbReference type="InterPro" id="IPR004360">
    <property type="entry name" value="Glyas_Fos-R_dOase_dom"/>
</dbReference>
<reference evidence="2" key="1">
    <citation type="submission" date="2018-05" db="EMBL/GenBank/DDBJ databases">
        <authorList>
            <person name="Lanie J.A."/>
            <person name="Ng W.-L."/>
            <person name="Kazmierczak K.M."/>
            <person name="Andrzejewski T.M."/>
            <person name="Davidsen T.M."/>
            <person name="Wayne K.J."/>
            <person name="Tettelin H."/>
            <person name="Glass J.I."/>
            <person name="Rusch D."/>
            <person name="Podicherti R."/>
            <person name="Tsui H.-C.T."/>
            <person name="Winkler M.E."/>
        </authorList>
    </citation>
    <scope>NUCLEOTIDE SEQUENCE</scope>
</reference>
<organism evidence="2">
    <name type="scientific">marine metagenome</name>
    <dbReference type="NCBI Taxonomy" id="408172"/>
    <lineage>
        <taxon>unclassified sequences</taxon>
        <taxon>metagenomes</taxon>
        <taxon>ecological metagenomes</taxon>
    </lineage>
</organism>
<dbReference type="PANTHER" id="PTHR43279">
    <property type="entry name" value="CATECHOL-2,3-DIOXYGENASE"/>
    <property type="match status" value="1"/>
</dbReference>
<protein>
    <recommendedName>
        <fullName evidence="1">VOC domain-containing protein</fullName>
    </recommendedName>
</protein>
<dbReference type="PANTHER" id="PTHR43279:SF1">
    <property type="entry name" value="CATECHOL-2,3-DIOXYGENASE"/>
    <property type="match status" value="1"/>
</dbReference>
<evidence type="ECO:0000313" key="2">
    <source>
        <dbReference type="EMBL" id="SVB02108.1"/>
    </source>
</evidence>
<dbReference type="InterPro" id="IPR037523">
    <property type="entry name" value="VOC_core"/>
</dbReference>
<dbReference type="InterPro" id="IPR029068">
    <property type="entry name" value="Glyas_Bleomycin-R_OHBP_Dase"/>
</dbReference>
<dbReference type="Gene3D" id="3.10.180.10">
    <property type="entry name" value="2,3-Dihydroxybiphenyl 1,2-Dioxygenase, domain 1"/>
    <property type="match status" value="1"/>
</dbReference>